<feature type="non-terminal residue" evidence="1">
    <location>
        <position position="1"/>
    </location>
</feature>
<proteinExistence type="predicted"/>
<evidence type="ECO:0000313" key="1">
    <source>
        <dbReference type="EMBL" id="CAK9015475.1"/>
    </source>
</evidence>
<comment type="caution">
    <text evidence="1">The sequence shown here is derived from an EMBL/GenBank/DDBJ whole genome shotgun (WGS) entry which is preliminary data.</text>
</comment>
<accession>A0ABP0JM22</accession>
<dbReference type="EMBL" id="CAXAMN010005814">
    <property type="protein sequence ID" value="CAK9015475.1"/>
    <property type="molecule type" value="Genomic_DNA"/>
</dbReference>
<evidence type="ECO:0000313" key="2">
    <source>
        <dbReference type="Proteomes" id="UP001642484"/>
    </source>
</evidence>
<name>A0ABP0JM22_9DINO</name>
<protein>
    <submittedName>
        <fullName evidence="1">Uncharacterized protein</fullName>
    </submittedName>
</protein>
<gene>
    <name evidence="1" type="ORF">CCMP2556_LOCUS12115</name>
</gene>
<organism evidence="1 2">
    <name type="scientific">Durusdinium trenchii</name>
    <dbReference type="NCBI Taxonomy" id="1381693"/>
    <lineage>
        <taxon>Eukaryota</taxon>
        <taxon>Sar</taxon>
        <taxon>Alveolata</taxon>
        <taxon>Dinophyceae</taxon>
        <taxon>Suessiales</taxon>
        <taxon>Symbiodiniaceae</taxon>
        <taxon>Durusdinium</taxon>
    </lineage>
</organism>
<reference evidence="1 2" key="1">
    <citation type="submission" date="2024-02" db="EMBL/GenBank/DDBJ databases">
        <authorList>
            <person name="Chen Y."/>
            <person name="Shah S."/>
            <person name="Dougan E. K."/>
            <person name="Thang M."/>
            <person name="Chan C."/>
        </authorList>
    </citation>
    <scope>NUCLEOTIDE SEQUENCE [LARGE SCALE GENOMIC DNA]</scope>
</reference>
<sequence length="80" mass="8969">VFVSLVVARFTQQEKIAALEDESALLTGKDNKKERAAKGTLGLDDHMWETSMEDEVDRKEIADLKSQQRYVDACKIGKGL</sequence>
<keyword evidence="2" id="KW-1185">Reference proteome</keyword>
<dbReference type="Proteomes" id="UP001642484">
    <property type="component" value="Unassembled WGS sequence"/>
</dbReference>
<feature type="non-terminal residue" evidence="1">
    <location>
        <position position="80"/>
    </location>
</feature>